<evidence type="ECO:0000256" key="6">
    <source>
        <dbReference type="ARBA" id="ARBA00023242"/>
    </source>
</evidence>
<organism evidence="8 9">
    <name type="scientific">Cuscuta campestris</name>
    <dbReference type="NCBI Taxonomy" id="132261"/>
    <lineage>
        <taxon>Eukaryota</taxon>
        <taxon>Viridiplantae</taxon>
        <taxon>Streptophyta</taxon>
        <taxon>Embryophyta</taxon>
        <taxon>Tracheophyta</taxon>
        <taxon>Spermatophyta</taxon>
        <taxon>Magnoliopsida</taxon>
        <taxon>eudicotyledons</taxon>
        <taxon>Gunneridae</taxon>
        <taxon>Pentapetalae</taxon>
        <taxon>asterids</taxon>
        <taxon>lamiids</taxon>
        <taxon>Solanales</taxon>
        <taxon>Convolvulaceae</taxon>
        <taxon>Cuscuteae</taxon>
        <taxon>Cuscuta</taxon>
        <taxon>Cuscuta subgen. Grammica</taxon>
        <taxon>Cuscuta sect. Cleistogrammica</taxon>
    </lineage>
</organism>
<dbReference type="SUPFAM" id="SSF54171">
    <property type="entry name" value="DNA-binding domain"/>
    <property type="match status" value="1"/>
</dbReference>
<evidence type="ECO:0000259" key="7">
    <source>
        <dbReference type="PROSITE" id="PS51032"/>
    </source>
</evidence>
<dbReference type="InterPro" id="IPR036955">
    <property type="entry name" value="AP2/ERF_dom_sf"/>
</dbReference>
<evidence type="ECO:0000256" key="4">
    <source>
        <dbReference type="ARBA" id="ARBA00023125"/>
    </source>
</evidence>
<dbReference type="PANTHER" id="PTHR31190:SF181">
    <property type="entry name" value="OS02G0764700 PROTEIN"/>
    <property type="match status" value="1"/>
</dbReference>
<dbReference type="Gene3D" id="3.30.730.10">
    <property type="entry name" value="AP2/ERF domain"/>
    <property type="match status" value="1"/>
</dbReference>
<dbReference type="InterPro" id="IPR044808">
    <property type="entry name" value="ERF_plant"/>
</dbReference>
<dbReference type="Pfam" id="PF00847">
    <property type="entry name" value="AP2"/>
    <property type="match status" value="1"/>
</dbReference>
<dbReference type="Proteomes" id="UP000595140">
    <property type="component" value="Unassembled WGS sequence"/>
</dbReference>
<proteinExistence type="predicted"/>
<dbReference type="PANTHER" id="PTHR31190">
    <property type="entry name" value="DNA-BINDING DOMAIN"/>
    <property type="match status" value="1"/>
</dbReference>
<dbReference type="GO" id="GO:0006952">
    <property type="term" value="P:defense response"/>
    <property type="evidence" value="ECO:0007669"/>
    <property type="project" value="UniProtKB-KW"/>
</dbReference>
<name>A0A484KZ84_9ASTE</name>
<dbReference type="GO" id="GO:0003700">
    <property type="term" value="F:DNA-binding transcription factor activity"/>
    <property type="evidence" value="ECO:0007669"/>
    <property type="project" value="InterPro"/>
</dbReference>
<dbReference type="InterPro" id="IPR016177">
    <property type="entry name" value="DNA-bd_dom_sf"/>
</dbReference>
<evidence type="ECO:0000313" key="9">
    <source>
        <dbReference type="Proteomes" id="UP000595140"/>
    </source>
</evidence>
<gene>
    <name evidence="8" type="ORF">CCAM_LOCUS9678</name>
</gene>
<keyword evidence="9" id="KW-1185">Reference proteome</keyword>
<dbReference type="GO" id="GO:0003677">
    <property type="term" value="F:DNA binding"/>
    <property type="evidence" value="ECO:0007669"/>
    <property type="project" value="UniProtKB-KW"/>
</dbReference>
<sequence length="241" mass="26556">MQNLGLSPAERISGDRFQHAPPRLTSEQEFAVMVSALKNVIAGGNSVAVPPPEGGNICSLSSSGFPAGGPLLSLPEGYTCQFCGISGCLGCNFFGAPPDVGGKKRKNPATAAPKKKNFRGVRQRPWGKFAAEIRDPRKSARVWLGTFKTAEEAARAYDRAAIEFRGPRAKLNYSFGDYVTQQHPCQAQLQPSHQENVLNIMNDNFETKKMRVDNTNEDEVLEFGEDEIEACWRMIMMEEIE</sequence>
<reference evidence="8 9" key="1">
    <citation type="submission" date="2018-04" db="EMBL/GenBank/DDBJ databases">
        <authorList>
            <person name="Vogel A."/>
        </authorList>
    </citation>
    <scope>NUCLEOTIDE SEQUENCE [LARGE SCALE GENOMIC DNA]</scope>
</reference>
<keyword evidence="4" id="KW-0238">DNA-binding</keyword>
<keyword evidence="2" id="KW-0611">Plant defense</keyword>
<evidence type="ECO:0000313" key="8">
    <source>
        <dbReference type="EMBL" id="VFQ67902.1"/>
    </source>
</evidence>
<dbReference type="AlphaFoldDB" id="A0A484KZ84"/>
<evidence type="ECO:0000256" key="1">
    <source>
        <dbReference type="ARBA" id="ARBA00004123"/>
    </source>
</evidence>
<dbReference type="PRINTS" id="PR00367">
    <property type="entry name" value="ETHRSPELEMNT"/>
</dbReference>
<dbReference type="GO" id="GO:0009873">
    <property type="term" value="P:ethylene-activated signaling pathway"/>
    <property type="evidence" value="ECO:0007669"/>
    <property type="project" value="InterPro"/>
</dbReference>
<dbReference type="InterPro" id="IPR001471">
    <property type="entry name" value="AP2/ERF_dom"/>
</dbReference>
<dbReference type="FunFam" id="3.30.730.10:FF:000001">
    <property type="entry name" value="Ethylene-responsive transcription factor 2"/>
    <property type="match status" value="1"/>
</dbReference>
<dbReference type="PROSITE" id="PS51032">
    <property type="entry name" value="AP2_ERF"/>
    <property type="match status" value="1"/>
</dbReference>
<protein>
    <recommendedName>
        <fullName evidence="7">AP2/ERF domain-containing protein</fullName>
    </recommendedName>
</protein>
<evidence type="ECO:0000256" key="5">
    <source>
        <dbReference type="ARBA" id="ARBA00023163"/>
    </source>
</evidence>
<keyword evidence="6" id="KW-0539">Nucleus</keyword>
<comment type="subcellular location">
    <subcellularLocation>
        <location evidence="1">Nucleus</location>
    </subcellularLocation>
</comment>
<dbReference type="EMBL" id="OOIL02000657">
    <property type="protein sequence ID" value="VFQ67902.1"/>
    <property type="molecule type" value="Genomic_DNA"/>
</dbReference>
<accession>A0A484KZ84</accession>
<keyword evidence="5" id="KW-0804">Transcription</keyword>
<evidence type="ECO:0000256" key="2">
    <source>
        <dbReference type="ARBA" id="ARBA00022821"/>
    </source>
</evidence>
<dbReference type="OrthoDB" id="1295906at2759"/>
<dbReference type="CDD" id="cd00018">
    <property type="entry name" value="AP2"/>
    <property type="match status" value="1"/>
</dbReference>
<dbReference type="GO" id="GO:0005634">
    <property type="term" value="C:nucleus"/>
    <property type="evidence" value="ECO:0007669"/>
    <property type="project" value="UniProtKB-SubCell"/>
</dbReference>
<dbReference type="SMART" id="SM00380">
    <property type="entry name" value="AP2"/>
    <property type="match status" value="1"/>
</dbReference>
<feature type="domain" description="AP2/ERF" evidence="7">
    <location>
        <begin position="117"/>
        <end position="174"/>
    </location>
</feature>
<keyword evidence="3" id="KW-0805">Transcription regulation</keyword>
<evidence type="ECO:0000256" key="3">
    <source>
        <dbReference type="ARBA" id="ARBA00023015"/>
    </source>
</evidence>